<dbReference type="OrthoDB" id="372305at2157"/>
<proteinExistence type="inferred from homology"/>
<evidence type="ECO:0000256" key="6">
    <source>
        <dbReference type="HAMAP-Rule" id="MF_00029"/>
    </source>
</evidence>
<feature type="region of interest" description="Disordered" evidence="7">
    <location>
        <begin position="1"/>
        <end position="39"/>
    </location>
</feature>
<evidence type="ECO:0000256" key="4">
    <source>
        <dbReference type="ARBA" id="ARBA00023274"/>
    </source>
</evidence>
<dbReference type="InterPro" id="IPR001047">
    <property type="entry name" value="Ribosomal_eS8"/>
</dbReference>
<dbReference type="Pfam" id="PF01201">
    <property type="entry name" value="Ribosomal_S8e"/>
    <property type="match status" value="1"/>
</dbReference>
<dbReference type="HAMAP" id="MF_00029">
    <property type="entry name" value="Ribosomal_eS8"/>
    <property type="match status" value="1"/>
</dbReference>
<feature type="compositionally biased region" description="Polar residues" evidence="7">
    <location>
        <begin position="1"/>
        <end position="12"/>
    </location>
</feature>
<gene>
    <name evidence="6" type="primary">rps8e</name>
    <name evidence="8" type="ORF">MBBWO_02180</name>
</gene>
<keyword evidence="9" id="KW-1185">Reference proteome</keyword>
<comment type="caution">
    <text evidence="8">The sequence shown here is derived from an EMBL/GenBank/DDBJ whole genome shotgun (WGS) entry which is preliminary data.</text>
</comment>
<dbReference type="PROSITE" id="PS01193">
    <property type="entry name" value="RIBOSOMAL_S8E"/>
    <property type="match status" value="1"/>
</dbReference>
<dbReference type="InterPro" id="IPR022309">
    <property type="entry name" value="Ribosomal_Se8/biogenesis_NSA2"/>
</dbReference>
<accession>A0A2U1S9I3</accession>
<dbReference type="RefSeq" id="WP_116669040.1">
    <property type="nucleotide sequence ID" value="NZ_CASEFK010000010.1"/>
</dbReference>
<evidence type="ECO:0000256" key="1">
    <source>
        <dbReference type="ARBA" id="ARBA00005257"/>
    </source>
</evidence>
<evidence type="ECO:0000256" key="2">
    <source>
        <dbReference type="ARBA" id="ARBA00011458"/>
    </source>
</evidence>
<feature type="compositionally biased region" description="Basic and acidic residues" evidence="7">
    <location>
        <begin position="25"/>
        <end position="39"/>
    </location>
</feature>
<organism evidence="8 9">
    <name type="scientific">Methanobrevibacter woesei</name>
    <dbReference type="NCBI Taxonomy" id="190976"/>
    <lineage>
        <taxon>Archaea</taxon>
        <taxon>Methanobacteriati</taxon>
        <taxon>Methanobacteriota</taxon>
        <taxon>Methanomada group</taxon>
        <taxon>Methanobacteria</taxon>
        <taxon>Methanobacteriales</taxon>
        <taxon>Methanobacteriaceae</taxon>
        <taxon>Methanobrevibacter</taxon>
    </lineage>
</organism>
<comment type="subunit">
    <text evidence="2 6">Part of the 30S ribosomal subunit.</text>
</comment>
<dbReference type="GO" id="GO:0005840">
    <property type="term" value="C:ribosome"/>
    <property type="evidence" value="ECO:0007669"/>
    <property type="project" value="UniProtKB-KW"/>
</dbReference>
<name>A0A2U1S9I3_9EURY</name>
<protein>
    <recommendedName>
        <fullName evidence="5 6">Small ribosomal subunit protein eS8</fullName>
    </recommendedName>
</protein>
<dbReference type="NCBIfam" id="TIGR00307">
    <property type="entry name" value="eS8"/>
    <property type="match status" value="1"/>
</dbReference>
<evidence type="ECO:0000256" key="3">
    <source>
        <dbReference type="ARBA" id="ARBA00022980"/>
    </source>
</evidence>
<evidence type="ECO:0000313" key="9">
    <source>
        <dbReference type="Proteomes" id="UP000245577"/>
    </source>
</evidence>
<dbReference type="Gene3D" id="2.40.10.310">
    <property type="match status" value="1"/>
</dbReference>
<dbReference type="GO" id="GO:1990904">
    <property type="term" value="C:ribonucleoprotein complex"/>
    <property type="evidence" value="ECO:0007669"/>
    <property type="project" value="UniProtKB-KW"/>
</dbReference>
<dbReference type="AlphaFoldDB" id="A0A2U1S9I3"/>
<sequence length="127" mass="13849">MAISQGKSTRSPSGARLRANRGKRKSELGREPAETRVDEKRLKKIRTRGGNEKLRLSTGNKINVTNPDDNTTEVVDIIGVIENSANPNYVRRNIITKGAIVETSKGNAKVTSRPGQDGVINGILIKE</sequence>
<keyword evidence="4 6" id="KW-0687">Ribonucleoprotein</keyword>
<evidence type="ECO:0000256" key="7">
    <source>
        <dbReference type="SAM" id="MobiDB-lite"/>
    </source>
</evidence>
<dbReference type="CDD" id="cd11382">
    <property type="entry name" value="Ribosomal_S8e"/>
    <property type="match status" value="1"/>
</dbReference>
<dbReference type="GO" id="GO:0006412">
    <property type="term" value="P:translation"/>
    <property type="evidence" value="ECO:0007669"/>
    <property type="project" value="UniProtKB-UniRule"/>
</dbReference>
<dbReference type="PANTHER" id="PTHR10394">
    <property type="entry name" value="40S RIBOSOMAL PROTEIN S8"/>
    <property type="match status" value="1"/>
</dbReference>
<dbReference type="GO" id="GO:0003735">
    <property type="term" value="F:structural constituent of ribosome"/>
    <property type="evidence" value="ECO:0007669"/>
    <property type="project" value="InterPro"/>
</dbReference>
<reference evidence="8 9" key="1">
    <citation type="submission" date="2017-03" db="EMBL/GenBank/DDBJ databases">
        <title>Genome sequence of Methanobrevibacter wosei.</title>
        <authorList>
            <person name="Poehlein A."/>
            <person name="Seedorf H."/>
            <person name="Daniel R."/>
        </authorList>
    </citation>
    <scope>NUCLEOTIDE SEQUENCE [LARGE SCALE GENOMIC DNA]</scope>
    <source>
        <strain evidence="8 9">DSM 11979</strain>
    </source>
</reference>
<comment type="similarity">
    <text evidence="1 6">Belongs to the eukaryotic ribosomal protein eS8 family.</text>
</comment>
<dbReference type="Proteomes" id="UP000245577">
    <property type="component" value="Unassembled WGS sequence"/>
</dbReference>
<evidence type="ECO:0000256" key="5">
    <source>
        <dbReference type="ARBA" id="ARBA00035277"/>
    </source>
</evidence>
<dbReference type="InterPro" id="IPR020919">
    <property type="entry name" value="Ribosomal_protein_eS8_arc"/>
</dbReference>
<dbReference type="InterPro" id="IPR018283">
    <property type="entry name" value="Ribosomal_eS8_CS"/>
</dbReference>
<keyword evidence="3 6" id="KW-0689">Ribosomal protein</keyword>
<dbReference type="EMBL" id="MZGU01000002">
    <property type="protein sequence ID" value="PWB87101.1"/>
    <property type="molecule type" value="Genomic_DNA"/>
</dbReference>
<evidence type="ECO:0000313" key="8">
    <source>
        <dbReference type="EMBL" id="PWB87101.1"/>
    </source>
</evidence>